<dbReference type="Pfam" id="PF05001">
    <property type="entry name" value="RNA_pol_Rpb1_R"/>
    <property type="match status" value="10"/>
</dbReference>
<dbReference type="Pfam" id="PF05000">
    <property type="entry name" value="RNA_pol_Rpb1_4"/>
    <property type="match status" value="1"/>
</dbReference>
<comment type="function">
    <text evidence="15">DNA-dependent RNA polymerase catalyzes the transcription of DNA into RNA using the four ribonucleoside triphosphates as substrates.</text>
</comment>
<dbReference type="Pfam" id="PF04997">
    <property type="entry name" value="RNA_pol_Rpb1_1"/>
    <property type="match status" value="1"/>
</dbReference>
<dbReference type="InterPro" id="IPR000684">
    <property type="entry name" value="RNA_pol_II_repeat_euk"/>
</dbReference>
<dbReference type="Gene3D" id="4.10.860.120">
    <property type="entry name" value="RNA polymerase II, clamp domain"/>
    <property type="match status" value="1"/>
</dbReference>
<evidence type="ECO:0000256" key="14">
    <source>
        <dbReference type="ARBA" id="ARBA00048552"/>
    </source>
</evidence>
<dbReference type="FunFam" id="1.10.150.390:FF:000001">
    <property type="entry name" value="DNA-directed RNA polymerase subunit"/>
    <property type="match status" value="1"/>
</dbReference>
<dbReference type="Pfam" id="PF04990">
    <property type="entry name" value="RNA_pol_Rpb1_7"/>
    <property type="match status" value="1"/>
</dbReference>
<evidence type="ECO:0000259" key="18">
    <source>
        <dbReference type="SMART" id="SM00663"/>
    </source>
</evidence>
<proteinExistence type="inferred from homology"/>
<dbReference type="SMART" id="SM00663">
    <property type="entry name" value="RPOLA_N"/>
    <property type="match status" value="1"/>
</dbReference>
<sequence>MQDDLTHQLAMIIRHNENLKLQERNGAPAHIISEFAQLLQFHVATYFDNELPGQPRATQRSGRPIKSICSRLKAKEGRIRGNLMGKRVDFSARTVITPDPTINIDQLGVPWSIALNLTYPETVTPYNIERMKELVENGPHPPPGKTGAKYIIRDDGQRLDLRYLKKSSDQHLELGYKVERHLNDGDFVLFNRQPSLHKMSIMGHRIKIMPYSTFRLNLSVTSPYNADFDGDEMNMHVPQSFETRAEVMELMLVPKCIVSPQSNRPVMGIVQDTLLGCRKITKRDTFIEKDVFMNILMWWEDFDGKIIAAFYGFNKSNENYIFYFIGEEVGPDAARKFLGHTQWLVNYWLLQNAFSMGIGDTIADAATMEKINETISNAKNQVKELIRAAQEKQLEAEPGRTMMESFENRVNQVLNKARDDAGSSAQKSLSESNNLKAMVTAGSKGSFINISQMTACVGQQNVEGKRIPFGFVDRTLPHFTKDDFGPESRGFVENSYLRGLTPQEFFFHAMGGREGLIDTAVKTSETGYIQRRLVKAMEDIMVKYDGTVRNSLGDVIQFLYGEDGMDAVWIESQPLESLKLKKSDFNDIALASKRVLKEYRLTREAFDWVIGEIESRFLQSLVAAGEMIGCVAAQSISEPATQMTLNTFHYAGVSAKNVTLGVPRLREIINVAKKIKTPSLSVYLKPDVSKTKERAKNVQCALEYTTLRSVTQATESYYEMPDEEIDPHKISPWLLRVELNREMMVDKKLSMADIAEKINLEFEDDLTCIFNDDNAEKLILRIRIMNDEAPKGELQDESAEDDVFLKKVESNMLTEMALRGIPDINKVFIKNGKVNKFDENEGFKAENEWMLDTEGVNLLAVACHEDVDSRRTTSNHLIEVIEVLGIEAVRKALLDELRVVISFDGSYVNYRHLAILCDTMTYRGHLMAITRHGINRNDTGPMMRCSFEETVDILLDAAVFAETDCLRGVTENIMLGQLAPIGTGDCGLLLNEEMLKQAIEIPLPSYMEGGLEFGMTPARSPLTGTPYHDGMMSPSYLLSPNLRLSPVSDAQFSPYVGGMAFSPTSSPGYSPSSPGYSPSSPGYSPTSPGYSPTSPGYSPTSPTYSPSSPGYSPTSPAYSPTSPSYSPTSPTYSPTSPSYSPTSPSYSPTSPSYSPTSPAYSPTQLLLLTANFSLTSPSYSPTSPSYSPTSPSYSPTSPSYSPTSPSYSPTSPSYSPTSPAYSPTSPGYSPTSPSYSPTSPSYSPTSPSYNPSARYSPSLAYSPTSPKITRRVLTVPPLQVTAQLHHHILQHLRHILHLVQIIAQPVRIILVQAQILLALLSTGESALHSIVTLNLDSTQCSHNCMVLIVLFGSYAARVLDTLLVHQGTPRLRLVNTVLERTEKTIRVLRIRRAAGDNGH</sequence>
<dbReference type="Pfam" id="PF00623">
    <property type="entry name" value="RNA_pol_Rpb1_2"/>
    <property type="match status" value="1"/>
</dbReference>
<dbReference type="FunFam" id="1.10.132.30:FF:000001">
    <property type="entry name" value="DNA-directed RNA polymerase subunit"/>
    <property type="match status" value="1"/>
</dbReference>
<reference evidence="19" key="1">
    <citation type="submission" date="2020-06" db="EMBL/GenBank/DDBJ databases">
        <authorList>
            <person name="Li T."/>
            <person name="Hu X."/>
            <person name="Zhang T."/>
            <person name="Song X."/>
            <person name="Zhang H."/>
            <person name="Dai N."/>
            <person name="Sheng W."/>
            <person name="Hou X."/>
            <person name="Wei L."/>
        </authorList>
    </citation>
    <scope>NUCLEOTIDE SEQUENCE</scope>
    <source>
        <strain evidence="19">G02</strain>
        <tissue evidence="19">Leaf</tissue>
    </source>
</reference>
<protein>
    <recommendedName>
        <fullName evidence="15">DNA-directed RNA polymerase subunit</fullName>
        <ecNumber evidence="15">2.7.7.6</ecNumber>
    </recommendedName>
</protein>
<dbReference type="PANTHER" id="PTHR19376:SF37">
    <property type="entry name" value="DNA-DIRECTED RNA POLYMERASE II SUBUNIT RPB1"/>
    <property type="match status" value="1"/>
</dbReference>
<organism evidence="19">
    <name type="scientific">Sesamum radiatum</name>
    <name type="common">Black benniseed</name>
    <dbReference type="NCBI Taxonomy" id="300843"/>
    <lineage>
        <taxon>Eukaryota</taxon>
        <taxon>Viridiplantae</taxon>
        <taxon>Streptophyta</taxon>
        <taxon>Embryophyta</taxon>
        <taxon>Tracheophyta</taxon>
        <taxon>Spermatophyta</taxon>
        <taxon>Magnoliopsida</taxon>
        <taxon>eudicotyledons</taxon>
        <taxon>Gunneridae</taxon>
        <taxon>Pentapetalae</taxon>
        <taxon>asterids</taxon>
        <taxon>lamiids</taxon>
        <taxon>Lamiales</taxon>
        <taxon>Pedaliaceae</taxon>
        <taxon>Sesamum</taxon>
    </lineage>
</organism>
<evidence type="ECO:0000256" key="7">
    <source>
        <dbReference type="ARBA" id="ARBA00022723"/>
    </source>
</evidence>
<dbReference type="EMBL" id="JACGWJ010000014">
    <property type="protein sequence ID" value="KAL0373504.1"/>
    <property type="molecule type" value="Genomic_DNA"/>
</dbReference>
<dbReference type="Pfam" id="PF04983">
    <property type="entry name" value="RNA_pol_Rpb1_3"/>
    <property type="match status" value="2"/>
</dbReference>
<dbReference type="Gene3D" id="3.30.1360.140">
    <property type="match status" value="1"/>
</dbReference>
<dbReference type="InterPro" id="IPR038120">
    <property type="entry name" value="Rpb1_funnel_sf"/>
</dbReference>
<evidence type="ECO:0000256" key="9">
    <source>
        <dbReference type="ARBA" id="ARBA00022833"/>
    </source>
</evidence>
<feature type="compositionally biased region" description="Polar residues" evidence="17">
    <location>
        <begin position="1253"/>
        <end position="1262"/>
    </location>
</feature>
<keyword evidence="10" id="KW-0460">Magnesium</keyword>
<evidence type="ECO:0000256" key="17">
    <source>
        <dbReference type="SAM" id="MobiDB-lite"/>
    </source>
</evidence>
<evidence type="ECO:0000256" key="2">
    <source>
        <dbReference type="ARBA" id="ARBA00006460"/>
    </source>
</evidence>
<evidence type="ECO:0000256" key="3">
    <source>
        <dbReference type="ARBA" id="ARBA00022478"/>
    </source>
</evidence>
<dbReference type="PANTHER" id="PTHR19376">
    <property type="entry name" value="DNA-DIRECTED RNA POLYMERASE"/>
    <property type="match status" value="1"/>
</dbReference>
<feature type="compositionally biased region" description="Low complexity" evidence="17">
    <location>
        <begin position="1177"/>
        <end position="1252"/>
    </location>
</feature>
<dbReference type="CDD" id="cd02584">
    <property type="entry name" value="RNAP_II_Rpb1_C"/>
    <property type="match status" value="1"/>
</dbReference>
<dbReference type="InterPro" id="IPR006592">
    <property type="entry name" value="RNA_pol_N"/>
</dbReference>
<dbReference type="Gene3D" id="2.40.40.20">
    <property type="match status" value="1"/>
</dbReference>
<keyword evidence="9" id="KW-0862">Zinc</keyword>
<keyword evidence="5 15" id="KW-0808">Transferase</keyword>
<dbReference type="GO" id="GO:0005665">
    <property type="term" value="C:RNA polymerase II, core complex"/>
    <property type="evidence" value="ECO:0007669"/>
    <property type="project" value="TreeGrafter"/>
</dbReference>
<dbReference type="InterPro" id="IPR007075">
    <property type="entry name" value="RNA_pol_Rpb1_6"/>
</dbReference>
<dbReference type="SUPFAM" id="SSF64484">
    <property type="entry name" value="beta and beta-prime subunits of DNA dependent RNA-polymerase"/>
    <property type="match status" value="1"/>
</dbReference>
<comment type="subcellular location">
    <subcellularLocation>
        <location evidence="1">Nucleus</location>
    </subcellularLocation>
</comment>
<dbReference type="CDD" id="cd02733">
    <property type="entry name" value="RNAP_II_RPB1_N"/>
    <property type="match status" value="1"/>
</dbReference>
<evidence type="ECO:0000256" key="15">
    <source>
        <dbReference type="RuleBase" id="RU004279"/>
    </source>
</evidence>
<keyword evidence="16" id="KW-0175">Coiled coil</keyword>
<keyword evidence="12 15" id="KW-0804">Transcription</keyword>
<comment type="similarity">
    <text evidence="2 15">Belongs to the RNA polymerase beta' chain family.</text>
</comment>
<keyword evidence="11" id="KW-0238">DNA-binding</keyword>
<feature type="region of interest" description="Disordered" evidence="17">
    <location>
        <begin position="1177"/>
        <end position="1262"/>
    </location>
</feature>
<reference evidence="19" key="2">
    <citation type="journal article" date="2024" name="Plant">
        <title>Genomic evolution and insights into agronomic trait innovations of Sesamum species.</title>
        <authorList>
            <person name="Miao H."/>
            <person name="Wang L."/>
            <person name="Qu L."/>
            <person name="Liu H."/>
            <person name="Sun Y."/>
            <person name="Le M."/>
            <person name="Wang Q."/>
            <person name="Wei S."/>
            <person name="Zheng Y."/>
            <person name="Lin W."/>
            <person name="Duan Y."/>
            <person name="Cao H."/>
            <person name="Xiong S."/>
            <person name="Wang X."/>
            <person name="Wei L."/>
            <person name="Li C."/>
            <person name="Ma Q."/>
            <person name="Ju M."/>
            <person name="Zhao R."/>
            <person name="Li G."/>
            <person name="Mu C."/>
            <person name="Tian Q."/>
            <person name="Mei H."/>
            <person name="Zhang T."/>
            <person name="Gao T."/>
            <person name="Zhang H."/>
        </authorList>
    </citation>
    <scope>NUCLEOTIDE SEQUENCE</scope>
    <source>
        <strain evidence="19">G02</strain>
    </source>
</reference>
<keyword evidence="8" id="KW-0677">Repeat</keyword>
<dbReference type="Pfam" id="PF04992">
    <property type="entry name" value="RNA_pol_Rpb1_6"/>
    <property type="match status" value="1"/>
</dbReference>
<dbReference type="GO" id="GO:0046872">
    <property type="term" value="F:metal ion binding"/>
    <property type="evidence" value="ECO:0007669"/>
    <property type="project" value="UniProtKB-KW"/>
</dbReference>
<evidence type="ECO:0000256" key="10">
    <source>
        <dbReference type="ARBA" id="ARBA00022842"/>
    </source>
</evidence>
<dbReference type="InterPro" id="IPR045867">
    <property type="entry name" value="DNA-dir_RpoC_beta_prime"/>
</dbReference>
<dbReference type="InterPro" id="IPR007080">
    <property type="entry name" value="RNA_pol_Rpb1_1"/>
</dbReference>
<feature type="coiled-coil region" evidence="16">
    <location>
        <begin position="368"/>
        <end position="395"/>
    </location>
</feature>
<dbReference type="GO" id="GO:0006366">
    <property type="term" value="P:transcription by RNA polymerase II"/>
    <property type="evidence" value="ECO:0007669"/>
    <property type="project" value="InterPro"/>
</dbReference>
<evidence type="ECO:0000313" key="19">
    <source>
        <dbReference type="EMBL" id="KAL0373504.1"/>
    </source>
</evidence>
<dbReference type="InterPro" id="IPR007083">
    <property type="entry name" value="RNA_pol_Rpb1_4"/>
</dbReference>
<keyword evidence="3 15" id="KW-0240">DNA-directed RNA polymerase</keyword>
<dbReference type="InterPro" id="IPR044893">
    <property type="entry name" value="RNA_pol_Rpb1_clamp_domain"/>
</dbReference>
<dbReference type="InterPro" id="IPR007081">
    <property type="entry name" value="RNA_pol_Rpb1_5"/>
</dbReference>
<keyword evidence="7" id="KW-0479">Metal-binding</keyword>
<accession>A0AAW2R107</accession>
<dbReference type="GO" id="GO:0003899">
    <property type="term" value="F:DNA-directed RNA polymerase activity"/>
    <property type="evidence" value="ECO:0007669"/>
    <property type="project" value="UniProtKB-EC"/>
</dbReference>
<dbReference type="Pfam" id="PF04998">
    <property type="entry name" value="RNA_pol_Rpb1_5"/>
    <property type="match status" value="1"/>
</dbReference>
<dbReference type="InterPro" id="IPR007066">
    <property type="entry name" value="RNA_pol_Rpb1_3"/>
</dbReference>
<dbReference type="InterPro" id="IPR042102">
    <property type="entry name" value="RNA_pol_Rpb1_3_sf"/>
</dbReference>
<dbReference type="Gene3D" id="1.10.150.390">
    <property type="match status" value="1"/>
</dbReference>
<gene>
    <name evidence="19" type="ORF">Sradi_3266100</name>
</gene>
<dbReference type="InterPro" id="IPR007073">
    <property type="entry name" value="RNA_pol_Rpb1_7"/>
</dbReference>
<dbReference type="Gene3D" id="6.10.250.2940">
    <property type="match status" value="1"/>
</dbReference>
<dbReference type="Gene3D" id="1.10.274.100">
    <property type="entry name" value="RNA polymerase Rpb1, domain 3"/>
    <property type="match status" value="1"/>
</dbReference>
<dbReference type="Gene3D" id="6.20.50.80">
    <property type="match status" value="1"/>
</dbReference>
<comment type="catalytic activity">
    <reaction evidence="14 15">
        <text>RNA(n) + a ribonucleoside 5'-triphosphate = RNA(n+1) + diphosphate</text>
        <dbReference type="Rhea" id="RHEA:21248"/>
        <dbReference type="Rhea" id="RHEA-COMP:14527"/>
        <dbReference type="Rhea" id="RHEA-COMP:17342"/>
        <dbReference type="ChEBI" id="CHEBI:33019"/>
        <dbReference type="ChEBI" id="CHEBI:61557"/>
        <dbReference type="ChEBI" id="CHEBI:140395"/>
        <dbReference type="EC" id="2.7.7.6"/>
    </reaction>
</comment>
<dbReference type="FunFam" id="2.40.40.20:FF:000019">
    <property type="entry name" value="DNA-directed RNA polymerase II subunit RPB1"/>
    <property type="match status" value="1"/>
</dbReference>
<dbReference type="InterPro" id="IPR000722">
    <property type="entry name" value="RNA_pol_asu"/>
</dbReference>
<evidence type="ECO:0000256" key="16">
    <source>
        <dbReference type="SAM" id="Coils"/>
    </source>
</evidence>
<evidence type="ECO:0000256" key="4">
    <source>
        <dbReference type="ARBA" id="ARBA00022553"/>
    </source>
</evidence>
<dbReference type="FunFam" id="3.30.1490.180:FF:000001">
    <property type="entry name" value="DNA-directed RNA polymerase subunit"/>
    <property type="match status" value="1"/>
</dbReference>
<comment type="caution">
    <text evidence="19">The sequence shown here is derived from an EMBL/GenBank/DDBJ whole genome shotgun (WGS) entry which is preliminary data.</text>
</comment>
<evidence type="ECO:0000256" key="11">
    <source>
        <dbReference type="ARBA" id="ARBA00023125"/>
    </source>
</evidence>
<keyword evidence="13" id="KW-0539">Nucleus</keyword>
<keyword evidence="4" id="KW-0597">Phosphoprotein</keyword>
<name>A0AAW2R107_SESRA</name>
<dbReference type="InterPro" id="IPR038593">
    <property type="entry name" value="RNA_pol_Rpb1_7_sf"/>
</dbReference>
<keyword evidence="6 15" id="KW-0548">Nucleotidyltransferase</keyword>
<feature type="region of interest" description="Disordered" evidence="17">
    <location>
        <begin position="1064"/>
        <end position="1159"/>
    </location>
</feature>
<dbReference type="PROSITE" id="PS00115">
    <property type="entry name" value="RNA_POL_II_REPEAT"/>
    <property type="match status" value="11"/>
</dbReference>
<dbReference type="GO" id="GO:0003677">
    <property type="term" value="F:DNA binding"/>
    <property type="evidence" value="ECO:0007669"/>
    <property type="project" value="UniProtKB-KW"/>
</dbReference>
<evidence type="ECO:0000256" key="12">
    <source>
        <dbReference type="ARBA" id="ARBA00023163"/>
    </source>
</evidence>
<dbReference type="Gene3D" id="3.30.1490.180">
    <property type="entry name" value="RNA polymerase ii"/>
    <property type="match status" value="1"/>
</dbReference>
<feature type="domain" description="RNA polymerase N-terminal" evidence="18">
    <location>
        <begin position="2"/>
        <end position="281"/>
    </location>
</feature>
<evidence type="ECO:0000256" key="13">
    <source>
        <dbReference type="ARBA" id="ARBA00023242"/>
    </source>
</evidence>
<evidence type="ECO:0000256" key="6">
    <source>
        <dbReference type="ARBA" id="ARBA00022695"/>
    </source>
</evidence>
<dbReference type="Gene3D" id="1.10.132.30">
    <property type="match status" value="1"/>
</dbReference>
<dbReference type="EC" id="2.7.7.6" evidence="15"/>
<evidence type="ECO:0000256" key="1">
    <source>
        <dbReference type="ARBA" id="ARBA00004123"/>
    </source>
</evidence>
<evidence type="ECO:0000256" key="5">
    <source>
        <dbReference type="ARBA" id="ARBA00022679"/>
    </source>
</evidence>
<evidence type="ECO:0000256" key="8">
    <source>
        <dbReference type="ARBA" id="ARBA00022737"/>
    </source>
</evidence>